<dbReference type="PANTHER" id="PTHR33096:SF1">
    <property type="entry name" value="CXC1-LIKE CYSTEINE CLUSTER ASSOCIATED WITH KDZ TRANSPOSASES DOMAIN-CONTAINING PROTEIN"/>
    <property type="match status" value="1"/>
</dbReference>
<dbReference type="InterPro" id="IPR040521">
    <property type="entry name" value="KDZ"/>
</dbReference>
<dbReference type="Pfam" id="PF18758">
    <property type="entry name" value="KDZ"/>
    <property type="match status" value="1"/>
</dbReference>
<protein>
    <recommendedName>
        <fullName evidence="2">CxC2-like cysteine cluster KDZ transposase-associated domain-containing protein</fullName>
    </recommendedName>
</protein>
<reference evidence="3" key="1">
    <citation type="submission" date="2023-03" db="EMBL/GenBank/DDBJ databases">
        <title>Massive genome expansion in bonnet fungi (Mycena s.s.) driven by repeated elements and novel gene families across ecological guilds.</title>
        <authorList>
            <consortium name="Lawrence Berkeley National Laboratory"/>
            <person name="Harder C.B."/>
            <person name="Miyauchi S."/>
            <person name="Viragh M."/>
            <person name="Kuo A."/>
            <person name="Thoen E."/>
            <person name="Andreopoulos B."/>
            <person name="Lu D."/>
            <person name="Skrede I."/>
            <person name="Drula E."/>
            <person name="Henrissat B."/>
            <person name="Morin E."/>
            <person name="Kohler A."/>
            <person name="Barry K."/>
            <person name="LaButti K."/>
            <person name="Morin E."/>
            <person name="Salamov A."/>
            <person name="Lipzen A."/>
            <person name="Mereny Z."/>
            <person name="Hegedus B."/>
            <person name="Baldrian P."/>
            <person name="Stursova M."/>
            <person name="Weitz H."/>
            <person name="Taylor A."/>
            <person name="Grigoriev I.V."/>
            <person name="Nagy L.G."/>
            <person name="Martin F."/>
            <person name="Kauserud H."/>
        </authorList>
    </citation>
    <scope>NUCLEOTIDE SEQUENCE</scope>
    <source>
        <strain evidence="3">CBHHK173m</strain>
    </source>
</reference>
<keyword evidence="1" id="KW-0472">Membrane</keyword>
<dbReference type="Proteomes" id="UP001222325">
    <property type="component" value="Unassembled WGS sequence"/>
</dbReference>
<name>A0AAD6TZQ1_9AGAR</name>
<comment type="caution">
    <text evidence="3">The sequence shown here is derived from an EMBL/GenBank/DDBJ whole genome shotgun (WGS) entry which is preliminary data.</text>
</comment>
<sequence length="1034" mass="117794">MAHKRKVRAPALVEAGTASSVSSRTVDDRRQRNRVGVVGVGAGASAAPNHHWQEDLATSAARLADTFTYQLGDESLESQVDEEPLDGITVVVAPRYSNSGRICPNRRCRDKPEYRCVDEACFGEVMHCARCIVHAHAQLPTHFIEVGFAAEQMRWVRRRRGLQELGLRIQLGHPPGVVCPFKQAAPKDFVLYDLSGVHEINVDFCGCHPLEPHRIQLLRACWWPATVRAPNTCATFALCRFFQIVNCLGKLTAYDFLRGLEMTTNHDGLDKPPDRRKPFMHIMREFREVKRQKRAKRGNLAGGSRATQRGELTQKCRQCPQPGWNLPEDWESIDPLFRFLYFLFLAQDANFRLSNRQVSSESADPIMGDGHGYFCKREGADGYKTHIAKHVNEQEISNCSGFQAMFQANTKRIKGLRTTGIGGVTCSRHNMWRPNGIGDLQMGERYCNMDFLLLSALLTFTMAWIIISYDIACQYAIHFWTRMEEFPESMRLKVAPENVWWKVPNFHLPPHKRPCHSPFSFHYMWGAGMTHGEGVEQNWSFSNGAAASTRLMGPGSRQATLEDIFGFHNYDRSLAMYRILPKRLAENIKEGLKHRAAFEAFSAGLEESRPAEVAEWRAQVKVWEAKQHTTEAPSKVDSPFELLEEVSTLRDIQLKIASEEFLCTDDGVEVERKHSPGTFITMGLELEETQRRLEVDVRALKDPSTTQKLAFVKRRTALLKRIFKFRQVQRVYMPTLRALLSDAQRQVYDGNGEQLPEATRLFMPSEIANELTRRRACAIGLAEIEARLREGEAEEALEGVRHGLRTRTMTNRYRLRHYTGQGMMTKGQGILRQVNIKIHIAKVRYRYARAALLALRGHGAWEERLKVLTDEDGGVARAAGVARGEGSHTLSWIWYTVGVQSDDESDPRLQDALRVEWSRLTEEVYHLREEMRRTIEFGYTEEEQWLALAAETLPDAAPELTEGRQAYAAEHADTERRTCNFLRQKWAGILKKADEFLEGVTRMESEELVTVELSMADELDAEEEEAALEGEEHE</sequence>
<proteinExistence type="predicted"/>
<dbReference type="PANTHER" id="PTHR33096">
    <property type="entry name" value="CXC2 DOMAIN-CONTAINING PROTEIN"/>
    <property type="match status" value="1"/>
</dbReference>
<accession>A0AAD6TZQ1</accession>
<dbReference type="EMBL" id="JARJCN010000058">
    <property type="protein sequence ID" value="KAJ7079826.1"/>
    <property type="molecule type" value="Genomic_DNA"/>
</dbReference>
<evidence type="ECO:0000313" key="4">
    <source>
        <dbReference type="Proteomes" id="UP001222325"/>
    </source>
</evidence>
<dbReference type="InterPro" id="IPR041457">
    <property type="entry name" value="CxC2_KDZ-assoc"/>
</dbReference>
<evidence type="ECO:0000256" key="1">
    <source>
        <dbReference type="SAM" id="Phobius"/>
    </source>
</evidence>
<feature type="transmembrane region" description="Helical" evidence="1">
    <location>
        <begin position="451"/>
        <end position="469"/>
    </location>
</feature>
<organism evidence="3 4">
    <name type="scientific">Mycena belliarum</name>
    <dbReference type="NCBI Taxonomy" id="1033014"/>
    <lineage>
        <taxon>Eukaryota</taxon>
        <taxon>Fungi</taxon>
        <taxon>Dikarya</taxon>
        <taxon>Basidiomycota</taxon>
        <taxon>Agaricomycotina</taxon>
        <taxon>Agaricomycetes</taxon>
        <taxon>Agaricomycetidae</taxon>
        <taxon>Agaricales</taxon>
        <taxon>Marasmiineae</taxon>
        <taxon>Mycenaceae</taxon>
        <taxon>Mycena</taxon>
    </lineage>
</organism>
<evidence type="ECO:0000313" key="3">
    <source>
        <dbReference type="EMBL" id="KAJ7079826.1"/>
    </source>
</evidence>
<dbReference type="AlphaFoldDB" id="A0AAD6TZQ1"/>
<keyword evidence="4" id="KW-1185">Reference proteome</keyword>
<keyword evidence="1" id="KW-1133">Transmembrane helix</keyword>
<keyword evidence="1" id="KW-0812">Transmembrane</keyword>
<feature type="domain" description="CxC2-like cysteine cluster KDZ transposase-associated" evidence="2">
    <location>
        <begin position="162"/>
        <end position="266"/>
    </location>
</feature>
<dbReference type="Pfam" id="PF18803">
    <property type="entry name" value="CxC2"/>
    <property type="match status" value="1"/>
</dbReference>
<gene>
    <name evidence="3" type="ORF">B0H15DRAFT_924531</name>
</gene>
<evidence type="ECO:0000259" key="2">
    <source>
        <dbReference type="Pfam" id="PF18803"/>
    </source>
</evidence>